<feature type="domain" description="Ionotropic glutamate receptor C-terminal" evidence="12">
    <location>
        <begin position="64"/>
        <end position="390"/>
    </location>
</feature>
<dbReference type="Pfam" id="PF00060">
    <property type="entry name" value="Lig_chan"/>
    <property type="match status" value="1"/>
</dbReference>
<evidence type="ECO:0000256" key="7">
    <source>
        <dbReference type="ARBA" id="ARBA00023170"/>
    </source>
</evidence>
<dbReference type="GO" id="GO:0015276">
    <property type="term" value="F:ligand-gated monoatomic ion channel activity"/>
    <property type="evidence" value="ECO:0007669"/>
    <property type="project" value="InterPro"/>
</dbReference>
<evidence type="ECO:0000259" key="12">
    <source>
        <dbReference type="SMART" id="SM00079"/>
    </source>
</evidence>
<name>A0A6J7SI02_9ZZZZ</name>
<evidence type="ECO:0000256" key="2">
    <source>
        <dbReference type="ARBA" id="ARBA00022448"/>
    </source>
</evidence>
<dbReference type="InterPro" id="IPR015683">
    <property type="entry name" value="Ionotropic_Glu_rcpt"/>
</dbReference>
<protein>
    <submittedName>
        <fullName evidence="13">Unannotated protein</fullName>
    </submittedName>
</protein>
<dbReference type="PANTHER" id="PTHR18966">
    <property type="entry name" value="IONOTROPIC GLUTAMATE RECEPTOR"/>
    <property type="match status" value="1"/>
</dbReference>
<evidence type="ECO:0000256" key="3">
    <source>
        <dbReference type="ARBA" id="ARBA00022692"/>
    </source>
</evidence>
<dbReference type="InterPro" id="IPR001638">
    <property type="entry name" value="Solute-binding_3/MltF_N"/>
</dbReference>
<accession>A0A6J7SI02</accession>
<evidence type="ECO:0000256" key="5">
    <source>
        <dbReference type="ARBA" id="ARBA00023065"/>
    </source>
</evidence>
<evidence type="ECO:0000256" key="4">
    <source>
        <dbReference type="ARBA" id="ARBA00022989"/>
    </source>
</evidence>
<keyword evidence="8" id="KW-0325">Glycoprotein</keyword>
<dbReference type="InterPro" id="IPR001320">
    <property type="entry name" value="Iontro_rcpt_C"/>
</dbReference>
<keyword evidence="6 10" id="KW-0472">Membrane</keyword>
<evidence type="ECO:0000259" key="11">
    <source>
        <dbReference type="SMART" id="SM00062"/>
    </source>
</evidence>
<dbReference type="SUPFAM" id="SSF81324">
    <property type="entry name" value="Voltage-gated potassium channels"/>
    <property type="match status" value="1"/>
</dbReference>
<keyword evidence="9" id="KW-0407">Ion channel</keyword>
<organism evidence="13">
    <name type="scientific">freshwater metagenome</name>
    <dbReference type="NCBI Taxonomy" id="449393"/>
    <lineage>
        <taxon>unclassified sequences</taxon>
        <taxon>metagenomes</taxon>
        <taxon>ecological metagenomes</taxon>
    </lineage>
</organism>
<evidence type="ECO:0000256" key="8">
    <source>
        <dbReference type="ARBA" id="ARBA00023180"/>
    </source>
</evidence>
<feature type="transmembrane region" description="Helical" evidence="10">
    <location>
        <begin position="173"/>
        <end position="194"/>
    </location>
</feature>
<evidence type="ECO:0000313" key="13">
    <source>
        <dbReference type="EMBL" id="CAB5040817.1"/>
    </source>
</evidence>
<dbReference type="GO" id="GO:0016020">
    <property type="term" value="C:membrane"/>
    <property type="evidence" value="ECO:0007669"/>
    <property type="project" value="UniProtKB-SubCell"/>
</dbReference>
<dbReference type="EMBL" id="CAFBPW010000301">
    <property type="protein sequence ID" value="CAB5040817.1"/>
    <property type="molecule type" value="Genomic_DNA"/>
</dbReference>
<keyword evidence="2" id="KW-0813">Transport</keyword>
<evidence type="ECO:0000256" key="1">
    <source>
        <dbReference type="ARBA" id="ARBA00004141"/>
    </source>
</evidence>
<keyword evidence="4 10" id="KW-1133">Transmembrane helix</keyword>
<gene>
    <name evidence="13" type="ORF">UFOPK4173_01878</name>
</gene>
<feature type="transmembrane region" description="Helical" evidence="10">
    <location>
        <begin position="238"/>
        <end position="258"/>
    </location>
</feature>
<dbReference type="SMART" id="SM00079">
    <property type="entry name" value="PBPe"/>
    <property type="match status" value="1"/>
</dbReference>
<dbReference type="Gene3D" id="1.10.287.70">
    <property type="match status" value="1"/>
</dbReference>
<keyword evidence="3 10" id="KW-0812">Transmembrane</keyword>
<comment type="subcellular location">
    <subcellularLocation>
        <location evidence="1">Membrane</location>
        <topology evidence="1">Multi-pass membrane protein</topology>
    </subcellularLocation>
</comment>
<reference evidence="13" key="1">
    <citation type="submission" date="2020-05" db="EMBL/GenBank/DDBJ databases">
        <authorList>
            <person name="Chiriac C."/>
            <person name="Salcher M."/>
            <person name="Ghai R."/>
            <person name="Kavagutti S V."/>
        </authorList>
    </citation>
    <scope>NUCLEOTIDE SEQUENCE</scope>
</reference>
<dbReference type="AlphaFoldDB" id="A0A6J7SI02"/>
<keyword evidence="7" id="KW-0675">Receptor</keyword>
<proteinExistence type="predicted"/>
<evidence type="ECO:0000256" key="6">
    <source>
        <dbReference type="ARBA" id="ARBA00023136"/>
    </source>
</evidence>
<sequence length="390" mass="42251">MSDTTRSTRRPRFGALLLVLLFCVLASTSQSSPAGASRQTKSQDARTVQIDPAVLAEATGPDGVLDIAVRKVEPFAFPTPRGWSGYSIEMWEEAADALKIPYEYQEKASVTEQLEAVRSGEADAALGAISITAVREEEFDFSIAMYDSGLQILTKPSNGSAWSMLGKLFSSTVLFLVIGVIALLIIVGHVVWLIERRRNDDFPRKYFPGVWEGTWWAIVTMSTVGYGDTSVKTKAGRLVAMCWMLLGLVLVAQFTAIITSTLTVTRLESDVNNLGDLNGKRVVTVANTTSVQFLEGLGIQALEVDSTEQAFQAVESGKAAAFVFDSPILRSYVASSGNDALQVVGPVFQPQGYGMVFPSGSEIITPIDLEFLKQREDGFAADLSSKYLGD</sequence>
<dbReference type="SUPFAM" id="SSF53850">
    <property type="entry name" value="Periplasmic binding protein-like II"/>
    <property type="match status" value="1"/>
</dbReference>
<dbReference type="Gene3D" id="3.40.190.10">
    <property type="entry name" value="Periplasmic binding protein-like II"/>
    <property type="match status" value="2"/>
</dbReference>
<dbReference type="Pfam" id="PF00497">
    <property type="entry name" value="SBP_bac_3"/>
    <property type="match status" value="1"/>
</dbReference>
<dbReference type="SMART" id="SM00062">
    <property type="entry name" value="PBPb"/>
    <property type="match status" value="1"/>
</dbReference>
<keyword evidence="5" id="KW-0406">Ion transport</keyword>
<evidence type="ECO:0000256" key="10">
    <source>
        <dbReference type="SAM" id="Phobius"/>
    </source>
</evidence>
<feature type="domain" description="Solute-binding protein family 3/N-terminal" evidence="11">
    <location>
        <begin position="64"/>
        <end position="390"/>
    </location>
</feature>
<evidence type="ECO:0000256" key="9">
    <source>
        <dbReference type="ARBA" id="ARBA00023303"/>
    </source>
</evidence>